<organism evidence="7 8">
    <name type="scientific">Actinia tenebrosa</name>
    <name type="common">Australian red waratah sea anemone</name>
    <dbReference type="NCBI Taxonomy" id="6105"/>
    <lineage>
        <taxon>Eukaryota</taxon>
        <taxon>Metazoa</taxon>
        <taxon>Cnidaria</taxon>
        <taxon>Anthozoa</taxon>
        <taxon>Hexacorallia</taxon>
        <taxon>Actiniaria</taxon>
        <taxon>Actiniidae</taxon>
        <taxon>Actinia</taxon>
    </lineage>
</organism>
<keyword evidence="4" id="KW-0732">Signal</keyword>
<evidence type="ECO:0000313" key="7">
    <source>
        <dbReference type="Proteomes" id="UP000515163"/>
    </source>
</evidence>
<evidence type="ECO:0000256" key="1">
    <source>
        <dbReference type="ARBA" id="ARBA00006373"/>
    </source>
</evidence>
<evidence type="ECO:0000256" key="2">
    <source>
        <dbReference type="ARBA" id="ARBA00023157"/>
    </source>
</evidence>
<dbReference type="Gene3D" id="2.10.25.10">
    <property type="entry name" value="Laminin"/>
    <property type="match status" value="1"/>
</dbReference>
<evidence type="ECO:0000313" key="8">
    <source>
        <dbReference type="RefSeq" id="XP_031555406.1"/>
    </source>
</evidence>
<feature type="disulfide bond" evidence="3">
    <location>
        <begin position="124"/>
        <end position="141"/>
    </location>
</feature>
<feature type="domain" description="EGF-like" evidence="5">
    <location>
        <begin position="115"/>
        <end position="153"/>
    </location>
</feature>
<dbReference type="OrthoDB" id="5946642at2759"/>
<keyword evidence="2 3" id="KW-1015">Disulfide bond</keyword>
<dbReference type="InterPro" id="IPR013320">
    <property type="entry name" value="ConA-like_dom_sf"/>
</dbReference>
<dbReference type="PROSITE" id="PS00022">
    <property type="entry name" value="EGF_1"/>
    <property type="match status" value="1"/>
</dbReference>
<sequence length="318" mass="35423">MTWLTVVLSLCAIYHSKCIEHNGHMNKHDEFLFSAFPGSILSFSINDKDIQKQTSQVHNKMDCVFTCLEVPWCLSMNFQTTAQNNGLHVCELLSTDKYTHPQNMVQNNAFTHFSMKSPCEPQPCLNGGTCILQNNKQEYRCQCTKSTLGKNCETGNPGYCDFETDMCMWTTDPLNAYKWNRKKGSTTSVDTGPDGDTTKDLSKAGFYVYAEATGPAANASTELRSPAFTVNSGCLQFAYHMYGSTMGSLKVYVIDNHTGTKNMIFTKSGNQGQKWYRASATVTSPNDYKVVFEVIRGSGFYSDVALDDIFLEDGECTA</sequence>
<dbReference type="PANTHER" id="PTHR23282">
    <property type="entry name" value="APICAL ENDOSOMAL GLYCOPROTEIN PRECURSOR"/>
    <property type="match status" value="1"/>
</dbReference>
<dbReference type="PANTHER" id="PTHR23282:SF142">
    <property type="entry name" value="MAM DOMAIN-CONTAINING PROTEIN"/>
    <property type="match status" value="1"/>
</dbReference>
<dbReference type="GeneID" id="116292265"/>
<protein>
    <submittedName>
        <fullName evidence="8">MAM and LDL-receptor class A domain-containing protein 1-like isoform X1</fullName>
    </submittedName>
</protein>
<comment type="similarity">
    <text evidence="1">Belongs to the EGF domain peptide family.</text>
</comment>
<keyword evidence="7" id="KW-1185">Reference proteome</keyword>
<dbReference type="SMART" id="SM00137">
    <property type="entry name" value="MAM"/>
    <property type="match status" value="1"/>
</dbReference>
<dbReference type="Pfam" id="PF00008">
    <property type="entry name" value="EGF"/>
    <property type="match status" value="1"/>
</dbReference>
<evidence type="ECO:0000259" key="5">
    <source>
        <dbReference type="PROSITE" id="PS50026"/>
    </source>
</evidence>
<dbReference type="SUPFAM" id="SSF49899">
    <property type="entry name" value="Concanavalin A-like lectins/glucanases"/>
    <property type="match status" value="1"/>
</dbReference>
<dbReference type="Gene3D" id="2.60.120.200">
    <property type="match status" value="1"/>
</dbReference>
<dbReference type="InParanoid" id="A0A6P8HHT7"/>
<evidence type="ECO:0000259" key="6">
    <source>
        <dbReference type="PROSITE" id="PS50060"/>
    </source>
</evidence>
<evidence type="ECO:0000256" key="4">
    <source>
        <dbReference type="SAM" id="SignalP"/>
    </source>
</evidence>
<dbReference type="SUPFAM" id="SSF57196">
    <property type="entry name" value="EGF/Laminin"/>
    <property type="match status" value="1"/>
</dbReference>
<evidence type="ECO:0000256" key="3">
    <source>
        <dbReference type="PROSITE-ProRule" id="PRU00076"/>
    </source>
</evidence>
<dbReference type="InterPro" id="IPR000742">
    <property type="entry name" value="EGF"/>
</dbReference>
<dbReference type="AlphaFoldDB" id="A0A6P8HHT7"/>
<feature type="chain" id="PRO_5027903435" evidence="4">
    <location>
        <begin position="19"/>
        <end position="318"/>
    </location>
</feature>
<comment type="caution">
    <text evidence="3">Lacks conserved residue(s) required for the propagation of feature annotation.</text>
</comment>
<accession>A0A6P8HHT7</accession>
<keyword evidence="3" id="KW-0245">EGF-like domain</keyword>
<feature type="disulfide bond" evidence="3">
    <location>
        <begin position="143"/>
        <end position="152"/>
    </location>
</feature>
<dbReference type="Pfam" id="PF00629">
    <property type="entry name" value="MAM"/>
    <property type="match status" value="1"/>
</dbReference>
<dbReference type="RefSeq" id="XP_031555406.1">
    <property type="nucleotide sequence ID" value="XM_031699546.1"/>
</dbReference>
<dbReference type="KEGG" id="aten:116292265"/>
<dbReference type="GO" id="GO:0016020">
    <property type="term" value="C:membrane"/>
    <property type="evidence" value="ECO:0007669"/>
    <property type="project" value="InterPro"/>
</dbReference>
<feature type="domain" description="MAM" evidence="6">
    <location>
        <begin position="158"/>
        <end position="318"/>
    </location>
</feature>
<dbReference type="InterPro" id="IPR000998">
    <property type="entry name" value="MAM_dom"/>
</dbReference>
<gene>
    <name evidence="8" type="primary">LOC116292265</name>
</gene>
<dbReference type="PROSITE" id="PS50060">
    <property type="entry name" value="MAM_2"/>
    <property type="match status" value="1"/>
</dbReference>
<dbReference type="PROSITE" id="PS50026">
    <property type="entry name" value="EGF_3"/>
    <property type="match status" value="1"/>
</dbReference>
<reference evidence="8" key="1">
    <citation type="submission" date="2025-08" db="UniProtKB">
        <authorList>
            <consortium name="RefSeq"/>
        </authorList>
    </citation>
    <scope>IDENTIFICATION</scope>
    <source>
        <tissue evidence="8">Tentacle</tissue>
    </source>
</reference>
<dbReference type="Proteomes" id="UP000515163">
    <property type="component" value="Unplaced"/>
</dbReference>
<name>A0A6P8HHT7_ACTTE</name>
<feature type="signal peptide" evidence="4">
    <location>
        <begin position="1"/>
        <end position="18"/>
    </location>
</feature>
<dbReference type="CDD" id="cd00054">
    <property type="entry name" value="EGF_CA"/>
    <property type="match status" value="1"/>
</dbReference>
<proteinExistence type="inferred from homology"/>
<dbReference type="InterPro" id="IPR051560">
    <property type="entry name" value="MAM_domain-containing"/>
</dbReference>
<dbReference type="CDD" id="cd06263">
    <property type="entry name" value="MAM"/>
    <property type="match status" value="1"/>
</dbReference>
<dbReference type="SMART" id="SM00181">
    <property type="entry name" value="EGF"/>
    <property type="match status" value="1"/>
</dbReference>